<dbReference type="EMBL" id="CM037153">
    <property type="protein sequence ID" value="KAH7858759.1"/>
    <property type="molecule type" value="Genomic_DNA"/>
</dbReference>
<proteinExistence type="predicted"/>
<gene>
    <name evidence="1" type="ORF">Vadar_027696</name>
</gene>
<dbReference type="Proteomes" id="UP000828048">
    <property type="component" value="Chromosome 3"/>
</dbReference>
<accession>A0ACB7YZS3</accession>
<reference evidence="1 2" key="1">
    <citation type="journal article" date="2021" name="Hortic Res">
        <title>High-quality reference genome and annotation aids understanding of berry development for evergreen blueberry (Vaccinium darrowii).</title>
        <authorList>
            <person name="Yu J."/>
            <person name="Hulse-Kemp A.M."/>
            <person name="Babiker E."/>
            <person name="Staton M."/>
        </authorList>
    </citation>
    <scope>NUCLEOTIDE SEQUENCE [LARGE SCALE GENOMIC DNA]</scope>
    <source>
        <strain evidence="2">cv. NJ 8807/NJ 8810</strain>
        <tissue evidence="1">Young leaf</tissue>
    </source>
</reference>
<evidence type="ECO:0000313" key="2">
    <source>
        <dbReference type="Proteomes" id="UP000828048"/>
    </source>
</evidence>
<protein>
    <submittedName>
        <fullName evidence="1">Uncharacterized protein</fullName>
    </submittedName>
</protein>
<comment type="caution">
    <text evidence="1">The sequence shown here is derived from an EMBL/GenBank/DDBJ whole genome shotgun (WGS) entry which is preliminary data.</text>
</comment>
<keyword evidence="2" id="KW-1185">Reference proteome</keyword>
<organism evidence="1 2">
    <name type="scientific">Vaccinium darrowii</name>
    <dbReference type="NCBI Taxonomy" id="229202"/>
    <lineage>
        <taxon>Eukaryota</taxon>
        <taxon>Viridiplantae</taxon>
        <taxon>Streptophyta</taxon>
        <taxon>Embryophyta</taxon>
        <taxon>Tracheophyta</taxon>
        <taxon>Spermatophyta</taxon>
        <taxon>Magnoliopsida</taxon>
        <taxon>eudicotyledons</taxon>
        <taxon>Gunneridae</taxon>
        <taxon>Pentapetalae</taxon>
        <taxon>asterids</taxon>
        <taxon>Ericales</taxon>
        <taxon>Ericaceae</taxon>
        <taxon>Vaccinioideae</taxon>
        <taxon>Vaccinieae</taxon>
        <taxon>Vaccinium</taxon>
    </lineage>
</organism>
<sequence length="591" mass="66319">MGKQGSPRMLGADCNKAGLFHGFKNDPSKISSCKVLYGGKRHVWLRKNLRLMVITFVLMGFLFLLDSLVFSIFDPTKSSTTKKSTETKVMTANVNEGKRPVQMYGRLMNLAASTLAEKEFRQDSTKFWKETYPKASIWRPCADTNSLINPVVWAGKPKKSNGFILVSANGGLNQQRVAVCNAVAVASLLNATLVIPTFLYSNVWKDPSQFGDIYQLDHFMNNLKDDVNIVKELPSHLKSLNFEAIGSLITDADIPKEATPTDYVTTVLPLLLKNGIVHFLGFGNRLGFDPLPFELQRLRCKCNFHSLRFAPKIKRIGSLLIKRIRKFDAARNMLDRQLLGNFMSTIPLKGKDTAIRDPSKYLALHLRFEVDMVAYSQCEFGGGEDERKELQAYRESHFPLLIERLKKSKPTSPTELRKLGRCPLTPEEAALVLAGLGFNRGTFIYLAGSGIYGGQSRMHPLTSLYPNLVTKEDLLTPGELKPLRNFSSQLAALDFIACATADVFAITDSGSQLSSLVSGYRTYYGGGHAPTLRPSKKRLAAILLENSTIAWDSFEERIRKMIDESQRVRVRGNKKSIYRQPRCLECMCKYR</sequence>
<name>A0ACB7YZS3_9ERIC</name>
<evidence type="ECO:0000313" key="1">
    <source>
        <dbReference type="EMBL" id="KAH7858759.1"/>
    </source>
</evidence>